<dbReference type="InterPro" id="IPR017871">
    <property type="entry name" value="ABC_transporter-like_CS"/>
</dbReference>
<dbReference type="Pfam" id="PF12848">
    <property type="entry name" value="ABC_tran_Xtn"/>
    <property type="match status" value="1"/>
</dbReference>
<dbReference type="KEGG" id="dap:Dacet_1700"/>
<organism evidence="6 7">
    <name type="scientific">Denitrovibrio acetiphilus (strain DSM 12809 / NBRC 114555 / N2460)</name>
    <dbReference type="NCBI Taxonomy" id="522772"/>
    <lineage>
        <taxon>Bacteria</taxon>
        <taxon>Pseudomonadati</taxon>
        <taxon>Deferribacterota</taxon>
        <taxon>Deferribacteres</taxon>
        <taxon>Deferribacterales</taxon>
        <taxon>Geovibrionaceae</taxon>
        <taxon>Denitrovibrio</taxon>
    </lineage>
</organism>
<protein>
    <submittedName>
        <fullName evidence="6">ABC transporter related protein</fullName>
    </submittedName>
</protein>
<dbReference type="Gene3D" id="3.40.50.300">
    <property type="entry name" value="P-loop containing nucleotide triphosphate hydrolases"/>
    <property type="match status" value="2"/>
</dbReference>
<dbReference type="HOGENOM" id="CLU_000604_36_0_0"/>
<dbReference type="GO" id="GO:0016887">
    <property type="term" value="F:ATP hydrolysis activity"/>
    <property type="evidence" value="ECO:0007669"/>
    <property type="project" value="InterPro"/>
</dbReference>
<dbReference type="RefSeq" id="WP_013010975.1">
    <property type="nucleotide sequence ID" value="NC_013943.1"/>
</dbReference>
<keyword evidence="3" id="KW-0067">ATP-binding</keyword>
<feature type="domain" description="ABC transporter" evidence="5">
    <location>
        <begin position="283"/>
        <end position="498"/>
    </location>
</feature>
<dbReference type="eggNOG" id="COG0488">
    <property type="taxonomic scope" value="Bacteria"/>
</dbReference>
<evidence type="ECO:0000313" key="6">
    <source>
        <dbReference type="EMBL" id="ADD68464.1"/>
    </source>
</evidence>
<dbReference type="SMART" id="SM00382">
    <property type="entry name" value="AAA"/>
    <property type="match status" value="2"/>
</dbReference>
<dbReference type="FunCoup" id="D4H8W5">
    <property type="interactions" value="388"/>
</dbReference>
<dbReference type="CDD" id="cd03221">
    <property type="entry name" value="ABCF_EF-3"/>
    <property type="match status" value="2"/>
</dbReference>
<evidence type="ECO:0000256" key="1">
    <source>
        <dbReference type="ARBA" id="ARBA00022737"/>
    </source>
</evidence>
<dbReference type="InterPro" id="IPR003439">
    <property type="entry name" value="ABC_transporter-like_ATP-bd"/>
</dbReference>
<evidence type="ECO:0000256" key="2">
    <source>
        <dbReference type="ARBA" id="ARBA00022741"/>
    </source>
</evidence>
<dbReference type="Proteomes" id="UP000002012">
    <property type="component" value="Chromosome"/>
</dbReference>
<keyword evidence="7" id="KW-1185">Reference proteome</keyword>
<dbReference type="Pfam" id="PF00005">
    <property type="entry name" value="ABC_tran"/>
    <property type="match status" value="2"/>
</dbReference>
<name>D4H8W5_DENA2</name>
<evidence type="ECO:0000256" key="4">
    <source>
        <dbReference type="SAM" id="Coils"/>
    </source>
</evidence>
<dbReference type="GO" id="GO:0005524">
    <property type="term" value="F:ATP binding"/>
    <property type="evidence" value="ECO:0007669"/>
    <property type="project" value="UniProtKB-KW"/>
</dbReference>
<dbReference type="PROSITE" id="PS50893">
    <property type="entry name" value="ABC_TRANSPORTER_2"/>
    <property type="match status" value="2"/>
</dbReference>
<keyword evidence="4" id="KW-0175">Coiled coil</keyword>
<accession>D4H8W5</accession>
<keyword evidence="1" id="KW-0677">Repeat</keyword>
<dbReference type="InterPro" id="IPR050611">
    <property type="entry name" value="ABCF"/>
</dbReference>
<dbReference type="PANTHER" id="PTHR19211">
    <property type="entry name" value="ATP-BINDING TRANSPORT PROTEIN-RELATED"/>
    <property type="match status" value="1"/>
</dbReference>
<feature type="domain" description="ABC transporter" evidence="5">
    <location>
        <begin position="2"/>
        <end position="216"/>
    </location>
</feature>
<dbReference type="PaxDb" id="522772-Dacet_1700"/>
<dbReference type="OrthoDB" id="9808609at2"/>
<dbReference type="PROSITE" id="PS00211">
    <property type="entry name" value="ABC_TRANSPORTER_1"/>
    <property type="match status" value="1"/>
</dbReference>
<sequence>MISIENMSKAYGARELLKNISFRINKGEKVGLVGRNGHGKTTLMRILTGEEEQDEGLMNVPKNYQIGYLKQQLDFRMDNALDEAALGLPEDERDQTWRAEKILSGLGFSEADFKKHPSEFSGGYQVRLNLVKLLLSEPDLLMLDEPTNYLDITSIRWLEDFLLKWSGELILITHDRSFMDKVVTHILGIHRQKVKKIPGNTDKFYEQVATEEEIYEKTRQNEEQKRKDMEQFITRFKSKASLASRAQSRVKALERMGELEKLDDIEDLEFKFNHTPIRAKELLTAKNISFGYDKNRQLIKNFNITIGSDEKICIIGKNGRGKTTLLKLLCGIIKPDSGEVSTHSNLRAGIYEQTNVLRLDMNATIEQELINTDTVVDKQRARDVAGTMMFSGDEALKKISVLSGGEKSRVMLAKTILKPSNILFLDEPTNHLDMQSCDSLLAAIDEFKGSVVMVTHNEMFLKAFAERLIVFKNNCIEVFEGGYTEFLKKVGWDDDDSSENSAPTSSMNKKELRKLRAEVISEKNKALKPIEDEVKKLEKELEANEIKIDTLNTQLISASGEGDSDMIAKFSKELDDAKIFAETGLERLLELTDELSTKSEFYEAKLNDLG</sequence>
<proteinExistence type="predicted"/>
<dbReference type="SUPFAM" id="SSF52540">
    <property type="entry name" value="P-loop containing nucleoside triphosphate hydrolases"/>
    <property type="match status" value="2"/>
</dbReference>
<feature type="coiled-coil region" evidence="4">
    <location>
        <begin position="520"/>
        <end position="554"/>
    </location>
</feature>
<gene>
    <name evidence="6" type="ordered locus">Dacet_1700</name>
</gene>
<evidence type="ECO:0000259" key="5">
    <source>
        <dbReference type="PROSITE" id="PS50893"/>
    </source>
</evidence>
<dbReference type="PANTHER" id="PTHR19211:SF14">
    <property type="entry name" value="ATP-BINDING CASSETTE SUB-FAMILY F MEMBER 1"/>
    <property type="match status" value="1"/>
</dbReference>
<dbReference type="InParanoid" id="D4H8W5"/>
<dbReference type="STRING" id="522772.Dacet_1700"/>
<dbReference type="AlphaFoldDB" id="D4H8W5"/>
<keyword evidence="2" id="KW-0547">Nucleotide-binding</keyword>
<dbReference type="InterPro" id="IPR003593">
    <property type="entry name" value="AAA+_ATPase"/>
</dbReference>
<dbReference type="InterPro" id="IPR027417">
    <property type="entry name" value="P-loop_NTPase"/>
</dbReference>
<dbReference type="InterPro" id="IPR032781">
    <property type="entry name" value="ABC_tran_Xtn"/>
</dbReference>
<dbReference type="FunFam" id="3.40.50.300:FF:000011">
    <property type="entry name" value="Putative ABC transporter ATP-binding component"/>
    <property type="match status" value="1"/>
</dbReference>
<dbReference type="EMBL" id="CP001968">
    <property type="protein sequence ID" value="ADD68464.1"/>
    <property type="molecule type" value="Genomic_DNA"/>
</dbReference>
<evidence type="ECO:0000256" key="3">
    <source>
        <dbReference type="ARBA" id="ARBA00022840"/>
    </source>
</evidence>
<reference evidence="6 7" key="1">
    <citation type="journal article" date="2010" name="Stand. Genomic Sci.">
        <title>Complete genome sequence of Denitrovibrio acetiphilus type strain (N2460).</title>
        <authorList>
            <person name="Kiss H."/>
            <person name="Lang E."/>
            <person name="Lapidus A."/>
            <person name="Copeland A."/>
            <person name="Nolan M."/>
            <person name="Glavina Del Rio T."/>
            <person name="Chen F."/>
            <person name="Lucas S."/>
            <person name="Tice H."/>
            <person name="Cheng J.F."/>
            <person name="Han C."/>
            <person name="Goodwin L."/>
            <person name="Pitluck S."/>
            <person name="Liolios K."/>
            <person name="Pati A."/>
            <person name="Ivanova N."/>
            <person name="Mavromatis K."/>
            <person name="Chen A."/>
            <person name="Palaniappan K."/>
            <person name="Land M."/>
            <person name="Hauser L."/>
            <person name="Chang Y.J."/>
            <person name="Jeffries C.D."/>
            <person name="Detter J.C."/>
            <person name="Brettin T."/>
            <person name="Spring S."/>
            <person name="Rohde M."/>
            <person name="Goker M."/>
            <person name="Woyke T."/>
            <person name="Bristow J."/>
            <person name="Eisen J.A."/>
            <person name="Markowitz V."/>
            <person name="Hugenholtz P."/>
            <person name="Kyrpides N.C."/>
            <person name="Klenk H.P."/>
        </authorList>
    </citation>
    <scope>NUCLEOTIDE SEQUENCE [LARGE SCALE GENOMIC DNA]</scope>
    <source>
        <strain evidence="7">DSM 12809 / NBRC 114555 / N2460</strain>
    </source>
</reference>
<evidence type="ECO:0000313" key="7">
    <source>
        <dbReference type="Proteomes" id="UP000002012"/>
    </source>
</evidence>